<dbReference type="HOGENOM" id="CLU_130393_0_0_0"/>
<feature type="region of interest" description="Disordered" evidence="1">
    <location>
        <begin position="26"/>
        <end position="59"/>
    </location>
</feature>
<dbReference type="eggNOG" id="ENOG5032VAH">
    <property type="taxonomic scope" value="Bacteria"/>
</dbReference>
<evidence type="ECO:0000313" key="3">
    <source>
        <dbReference type="EMBL" id="ADB18338.1"/>
    </source>
</evidence>
<organism evidence="3 4">
    <name type="scientific">Pirellula staleyi (strain ATCC 27377 / DSM 6068 / ICPB 4128)</name>
    <name type="common">Pirella staleyi</name>
    <dbReference type="NCBI Taxonomy" id="530564"/>
    <lineage>
        <taxon>Bacteria</taxon>
        <taxon>Pseudomonadati</taxon>
        <taxon>Planctomycetota</taxon>
        <taxon>Planctomycetia</taxon>
        <taxon>Pirellulales</taxon>
        <taxon>Pirellulaceae</taxon>
        <taxon>Pirellula</taxon>
    </lineage>
</organism>
<gene>
    <name evidence="3" type="ordered locus">Psta_3680</name>
</gene>
<feature type="signal peptide" evidence="2">
    <location>
        <begin position="1"/>
        <end position="20"/>
    </location>
</feature>
<reference evidence="3 4" key="1">
    <citation type="journal article" date="2009" name="Stand. Genomic Sci.">
        <title>Complete genome sequence of Pirellula staleyi type strain (ATCC 27377).</title>
        <authorList>
            <person name="Clum A."/>
            <person name="Tindall B.J."/>
            <person name="Sikorski J."/>
            <person name="Ivanova N."/>
            <person name="Mavrommatis K."/>
            <person name="Lucas S."/>
            <person name="Glavina del Rio T."/>
            <person name="Nolan M."/>
            <person name="Chen F."/>
            <person name="Tice H."/>
            <person name="Pitluck S."/>
            <person name="Cheng J.F."/>
            <person name="Chertkov O."/>
            <person name="Brettin T."/>
            <person name="Han C."/>
            <person name="Detter J.C."/>
            <person name="Kuske C."/>
            <person name="Bruce D."/>
            <person name="Goodwin L."/>
            <person name="Ovchinikova G."/>
            <person name="Pati A."/>
            <person name="Mikhailova N."/>
            <person name="Chen A."/>
            <person name="Palaniappan K."/>
            <person name="Land M."/>
            <person name="Hauser L."/>
            <person name="Chang Y.J."/>
            <person name="Jeffries C.D."/>
            <person name="Chain P."/>
            <person name="Rohde M."/>
            <person name="Goker M."/>
            <person name="Bristow J."/>
            <person name="Eisen J.A."/>
            <person name="Markowitz V."/>
            <person name="Hugenholtz P."/>
            <person name="Kyrpides N.C."/>
            <person name="Klenk H.P."/>
            <person name="Lapidus A."/>
        </authorList>
    </citation>
    <scope>NUCLEOTIDE SEQUENCE [LARGE SCALE GENOMIC DNA]</scope>
    <source>
        <strain evidence="4">ATCC 27377 / DSM 6068 / ICPB 4128</strain>
    </source>
</reference>
<dbReference type="KEGG" id="psl:Psta_3680"/>
<dbReference type="OrthoDB" id="276591at2"/>
<keyword evidence="2" id="KW-0732">Signal</keyword>
<evidence type="ECO:0008006" key="5">
    <source>
        <dbReference type="Google" id="ProtNLM"/>
    </source>
</evidence>
<dbReference type="PROSITE" id="PS51257">
    <property type="entry name" value="PROKAR_LIPOPROTEIN"/>
    <property type="match status" value="1"/>
</dbReference>
<dbReference type="STRING" id="530564.Psta_3680"/>
<feature type="chain" id="PRO_5003035925" description="Lipoprotein" evidence="2">
    <location>
        <begin position="21"/>
        <end position="178"/>
    </location>
</feature>
<name>D2QZX3_PIRSD</name>
<keyword evidence="4" id="KW-1185">Reference proteome</keyword>
<evidence type="ECO:0000256" key="2">
    <source>
        <dbReference type="SAM" id="SignalP"/>
    </source>
</evidence>
<feature type="compositionally biased region" description="Basic and acidic residues" evidence="1">
    <location>
        <begin position="27"/>
        <end position="54"/>
    </location>
</feature>
<dbReference type="Proteomes" id="UP000001887">
    <property type="component" value="Chromosome"/>
</dbReference>
<dbReference type="EMBL" id="CP001848">
    <property type="protein sequence ID" value="ADB18338.1"/>
    <property type="molecule type" value="Genomic_DNA"/>
</dbReference>
<proteinExistence type="predicted"/>
<protein>
    <recommendedName>
        <fullName evidence="5">Lipoprotein</fullName>
    </recommendedName>
</protein>
<accession>D2QZX3</accession>
<evidence type="ECO:0000313" key="4">
    <source>
        <dbReference type="Proteomes" id="UP000001887"/>
    </source>
</evidence>
<sequence length="178" mass="18852" precursor="true">MKITGFLFALVLGLSTAAMFTGCTKSSDTKAPEGEAGHGDHDHGDHGHDHEHSHAGPHGGKVFVIGDEEYHGEWTHDDTGKVSIYLLDSAMKETVPTASPSVTIDVKVGEETKTYELPAVNPTADEPPTAFQFEIVDAGLGGALEAVSEGGVQATLKVVINSKPYSVKITKEEHSHAH</sequence>
<evidence type="ECO:0000256" key="1">
    <source>
        <dbReference type="SAM" id="MobiDB-lite"/>
    </source>
</evidence>
<dbReference type="AlphaFoldDB" id="D2QZX3"/>